<evidence type="ECO:0000256" key="1">
    <source>
        <dbReference type="ARBA" id="ARBA00023015"/>
    </source>
</evidence>
<gene>
    <name evidence="6" type="ORF">SAMN05216267_101372</name>
</gene>
<evidence type="ECO:0000259" key="5">
    <source>
        <dbReference type="PROSITE" id="PS50977"/>
    </source>
</evidence>
<proteinExistence type="predicted"/>
<dbReference type="STRING" id="310780.SAMN05216267_101372"/>
<dbReference type="InterPro" id="IPR009057">
    <property type="entry name" value="Homeodomain-like_sf"/>
</dbReference>
<dbReference type="Proteomes" id="UP000181951">
    <property type="component" value="Unassembled WGS sequence"/>
</dbReference>
<keyword evidence="7" id="KW-1185">Reference proteome</keyword>
<dbReference type="PANTHER" id="PTHR30055:SF238">
    <property type="entry name" value="MYCOFACTOCIN BIOSYNTHESIS TRANSCRIPTIONAL REGULATOR MFTR-RELATED"/>
    <property type="match status" value="1"/>
</dbReference>
<dbReference type="GO" id="GO:0000976">
    <property type="term" value="F:transcription cis-regulatory region binding"/>
    <property type="evidence" value="ECO:0007669"/>
    <property type="project" value="TreeGrafter"/>
</dbReference>
<dbReference type="InterPro" id="IPR001647">
    <property type="entry name" value="HTH_TetR"/>
</dbReference>
<dbReference type="EMBL" id="FODD01000013">
    <property type="protein sequence ID" value="SEN93638.1"/>
    <property type="molecule type" value="Genomic_DNA"/>
</dbReference>
<evidence type="ECO:0000256" key="4">
    <source>
        <dbReference type="PROSITE-ProRule" id="PRU00335"/>
    </source>
</evidence>
<reference evidence="6 7" key="1">
    <citation type="submission" date="2016-10" db="EMBL/GenBank/DDBJ databases">
        <authorList>
            <person name="de Groot N.N."/>
        </authorList>
    </citation>
    <scope>NUCLEOTIDE SEQUENCE [LARGE SCALE GENOMIC DNA]</scope>
    <source>
        <strain evidence="6 7">CGMCC 4.2026</strain>
    </source>
</reference>
<keyword evidence="2 4" id="KW-0238">DNA-binding</keyword>
<dbReference type="PRINTS" id="PR00455">
    <property type="entry name" value="HTHTETR"/>
</dbReference>
<feature type="DNA-binding region" description="H-T-H motif" evidence="4">
    <location>
        <begin position="29"/>
        <end position="48"/>
    </location>
</feature>
<dbReference type="GO" id="GO:0003700">
    <property type="term" value="F:DNA-binding transcription factor activity"/>
    <property type="evidence" value="ECO:0007669"/>
    <property type="project" value="TreeGrafter"/>
</dbReference>
<dbReference type="PANTHER" id="PTHR30055">
    <property type="entry name" value="HTH-TYPE TRANSCRIPTIONAL REGULATOR RUTR"/>
    <property type="match status" value="1"/>
</dbReference>
<protein>
    <submittedName>
        <fullName evidence="6">Transcriptional regulator, TetR family</fullName>
    </submittedName>
</protein>
<evidence type="ECO:0000313" key="7">
    <source>
        <dbReference type="Proteomes" id="UP000181951"/>
    </source>
</evidence>
<accession>A0A1H8KMI5</accession>
<evidence type="ECO:0000313" key="6">
    <source>
        <dbReference type="EMBL" id="SEN93638.1"/>
    </source>
</evidence>
<dbReference type="PROSITE" id="PS50977">
    <property type="entry name" value="HTH_TETR_2"/>
    <property type="match status" value="1"/>
</dbReference>
<name>A0A1H8KMI5_9ACTN</name>
<dbReference type="RefSeq" id="WP_069466985.1">
    <property type="nucleotide sequence ID" value="NZ_FODD01000013.1"/>
</dbReference>
<keyword evidence="3" id="KW-0804">Transcription</keyword>
<dbReference type="Gene3D" id="1.10.357.10">
    <property type="entry name" value="Tetracycline Repressor, domain 2"/>
    <property type="match status" value="1"/>
</dbReference>
<sequence length="203" mass="22156">MARWEGNTRLRLEQAALELFTEQGYDRTTVAQIAKRANLTERSFYRWFTDKREALFGGGEELEERLVAAIGDVPEGTGPLATLLTAFAAASDVFRPRAFLRERAAVIAANPPLQERELIKLTSLSRVLTEALVERGHDPATARTATDAGMAVFRLAGERWMADEQADYAELVTAGAADLLAILAEAAPGPPGPPPPTRTRVLR</sequence>
<dbReference type="InterPro" id="IPR050109">
    <property type="entry name" value="HTH-type_TetR-like_transc_reg"/>
</dbReference>
<dbReference type="Pfam" id="PF00440">
    <property type="entry name" value="TetR_N"/>
    <property type="match status" value="1"/>
</dbReference>
<evidence type="ECO:0000256" key="3">
    <source>
        <dbReference type="ARBA" id="ARBA00023163"/>
    </source>
</evidence>
<dbReference type="Pfam" id="PF17754">
    <property type="entry name" value="TetR_C_14"/>
    <property type="match status" value="1"/>
</dbReference>
<evidence type="ECO:0000256" key="2">
    <source>
        <dbReference type="ARBA" id="ARBA00023125"/>
    </source>
</evidence>
<organism evidence="6 7">
    <name type="scientific">Actinacidiphila rubida</name>
    <dbReference type="NCBI Taxonomy" id="310780"/>
    <lineage>
        <taxon>Bacteria</taxon>
        <taxon>Bacillati</taxon>
        <taxon>Actinomycetota</taxon>
        <taxon>Actinomycetes</taxon>
        <taxon>Kitasatosporales</taxon>
        <taxon>Streptomycetaceae</taxon>
        <taxon>Actinacidiphila</taxon>
    </lineage>
</organism>
<feature type="domain" description="HTH tetR-type" evidence="5">
    <location>
        <begin position="6"/>
        <end position="66"/>
    </location>
</feature>
<dbReference type="OrthoDB" id="4746440at2"/>
<dbReference type="SUPFAM" id="SSF46689">
    <property type="entry name" value="Homeodomain-like"/>
    <property type="match status" value="1"/>
</dbReference>
<dbReference type="AlphaFoldDB" id="A0A1H8KMI5"/>
<keyword evidence="1" id="KW-0805">Transcription regulation</keyword>
<dbReference type="InterPro" id="IPR041347">
    <property type="entry name" value="MftR_C"/>
</dbReference>